<evidence type="ECO:0000313" key="2">
    <source>
        <dbReference type="Proteomes" id="UP001163603"/>
    </source>
</evidence>
<organism evidence="1 2">
    <name type="scientific">Pistacia integerrima</name>
    <dbReference type="NCBI Taxonomy" id="434235"/>
    <lineage>
        <taxon>Eukaryota</taxon>
        <taxon>Viridiplantae</taxon>
        <taxon>Streptophyta</taxon>
        <taxon>Embryophyta</taxon>
        <taxon>Tracheophyta</taxon>
        <taxon>Spermatophyta</taxon>
        <taxon>Magnoliopsida</taxon>
        <taxon>eudicotyledons</taxon>
        <taxon>Gunneridae</taxon>
        <taxon>Pentapetalae</taxon>
        <taxon>rosids</taxon>
        <taxon>malvids</taxon>
        <taxon>Sapindales</taxon>
        <taxon>Anacardiaceae</taxon>
        <taxon>Pistacia</taxon>
    </lineage>
</organism>
<name>A0ACC0XB68_9ROSI</name>
<accession>A0ACC0XB68</accession>
<keyword evidence="2" id="KW-1185">Reference proteome</keyword>
<protein>
    <submittedName>
        <fullName evidence="1">Uncharacterized protein</fullName>
    </submittedName>
</protein>
<dbReference type="Proteomes" id="UP001163603">
    <property type="component" value="Chromosome 13"/>
</dbReference>
<reference evidence="2" key="1">
    <citation type="journal article" date="2023" name="G3 (Bethesda)">
        <title>Genome assembly and association tests identify interacting loci associated with vigor, precocity, and sex in interspecific pistachio rootstocks.</title>
        <authorList>
            <person name="Palmer W."/>
            <person name="Jacygrad E."/>
            <person name="Sagayaradj S."/>
            <person name="Cavanaugh K."/>
            <person name="Han R."/>
            <person name="Bertier L."/>
            <person name="Beede B."/>
            <person name="Kafkas S."/>
            <person name="Golino D."/>
            <person name="Preece J."/>
            <person name="Michelmore R."/>
        </authorList>
    </citation>
    <scope>NUCLEOTIDE SEQUENCE [LARGE SCALE GENOMIC DNA]</scope>
</reference>
<sequence length="487" mass="55296">MNLLYQPSNCQETYEIKDPQNCSESSSVSKLYFCNDLQKSCQSFVSFISKSPYDSPISIAYLLGSEASSIALINNISRKDKIRHGKLVIVPVSCSCSATLYEHKTPYTIKNKNETYYAIATETYQGLTTCQALTMGNYHDEQNFETRLQLMVPLKCACPNANQSANGVTSLLTYIVGSGETYGRIANYFGVDRQSIQEANEIVSENYIRNVYDSFDSTEKQELCYKAGEILLPLSQWFPRRWKFLKNRRYRRRKERLFKQNGGVLLQQRLSSCGSSERAKIFTAGELKRATDNYNQNRVLGQGGFGTVYKGMLTDGSIVAVKRSKAVFKSQIEQFINEVVILSQINHRNIVKLLGCCLETEVPVLVYEFIPNGTLSHHINKSDVYSFGVVLVELVTDPRVATEAREEDIQSIAELAVRCLRLNRKKRPTMKEVVTELEGLIRSQSSLEIDQEPQQMRDEMLYMETSEETQQGSIEDSSEFSLQLESE</sequence>
<comment type="caution">
    <text evidence="1">The sequence shown here is derived from an EMBL/GenBank/DDBJ whole genome shotgun (WGS) entry which is preliminary data.</text>
</comment>
<evidence type="ECO:0000313" key="1">
    <source>
        <dbReference type="EMBL" id="KAJ0014377.1"/>
    </source>
</evidence>
<proteinExistence type="predicted"/>
<gene>
    <name evidence="1" type="ORF">Pint_20951</name>
</gene>
<dbReference type="EMBL" id="CM047748">
    <property type="protein sequence ID" value="KAJ0014377.1"/>
    <property type="molecule type" value="Genomic_DNA"/>
</dbReference>